<evidence type="ECO:0000313" key="6">
    <source>
        <dbReference type="Proteomes" id="UP000192327"/>
    </source>
</evidence>
<dbReference type="EMBL" id="LASW01000002">
    <property type="protein sequence ID" value="KKC01265.1"/>
    <property type="molecule type" value="Genomic_DNA"/>
</dbReference>
<keyword evidence="6" id="KW-1185">Reference proteome</keyword>
<dbReference type="Proteomes" id="UP000321797">
    <property type="component" value="Unassembled WGS sequence"/>
</dbReference>
<dbReference type="EMBL" id="SSGD01000022">
    <property type="protein sequence ID" value="TXI58755.1"/>
    <property type="molecule type" value="Genomic_DNA"/>
</dbReference>
<reference evidence="4 7" key="4">
    <citation type="submission" date="2018-09" db="EMBL/GenBank/DDBJ databases">
        <title>Metagenome Assembled Genomes from an Advanced Water Purification Facility.</title>
        <authorList>
            <person name="Stamps B.W."/>
            <person name="Spear J.R."/>
        </authorList>
    </citation>
    <scope>NUCLEOTIDE SEQUENCE [LARGE SCALE GENOMIC DNA]</scope>
    <source>
        <strain evidence="4">Bin_29_2</strain>
    </source>
</reference>
<feature type="transmembrane region" description="Helical" evidence="1">
    <location>
        <begin position="46"/>
        <end position="66"/>
    </location>
</feature>
<keyword evidence="1" id="KW-0472">Membrane</keyword>
<dbReference type="AlphaFoldDB" id="A0A0F5N325"/>
<dbReference type="Proteomes" id="UP000034416">
    <property type="component" value="Unassembled WGS sequence"/>
</dbReference>
<dbReference type="PATRIC" id="fig|342002.3.peg.622"/>
<dbReference type="InterPro" id="IPR025597">
    <property type="entry name" value="DUF4345"/>
</dbReference>
<feature type="transmembrane region" description="Helical" evidence="1">
    <location>
        <begin position="103"/>
        <end position="120"/>
    </location>
</feature>
<evidence type="ECO:0000256" key="1">
    <source>
        <dbReference type="SAM" id="Phobius"/>
    </source>
</evidence>
<keyword evidence="1" id="KW-0812">Transmembrane</keyword>
<keyword evidence="1" id="KW-1133">Transmembrane helix</keyword>
<evidence type="ECO:0000313" key="4">
    <source>
        <dbReference type="EMBL" id="TXI58755.1"/>
    </source>
</evidence>
<gene>
    <name evidence="3" type="ORF">BST15_07180</name>
    <name evidence="4" type="ORF">E6Q54_04780</name>
    <name evidence="2" type="ORF">WR43_00980</name>
</gene>
<accession>A0A0F5N325</accession>
<reference evidence="3 6" key="3">
    <citation type="submission" date="2016-12" db="EMBL/GenBank/DDBJ databases">
        <title>The new phylogeny of genus Mycobacterium.</title>
        <authorList>
            <person name="Tortoli E."/>
            <person name="Trovato A."/>
            <person name="Cirillo D.M."/>
        </authorList>
    </citation>
    <scope>NUCLEOTIDE SEQUENCE [LARGE SCALE GENOMIC DNA]</scope>
    <source>
        <strain evidence="3 6">DSM 44942</strain>
    </source>
</reference>
<feature type="transmembrane region" description="Helical" evidence="1">
    <location>
        <begin position="73"/>
        <end position="91"/>
    </location>
</feature>
<sequence>MATAAITVMALLFLAMGLFGLAAPTALVAPFGIVLGGAEGRGEVRAVYGGFGVAIAVLLALAAFGVPGLRPGAVVAVAASLLGMAFGRLVARLFERPSGFYPAWFYFWVEVAGGAVLLAAA</sequence>
<dbReference type="EMBL" id="MVHH01000010">
    <property type="protein sequence ID" value="OQZ99830.1"/>
    <property type="molecule type" value="Genomic_DNA"/>
</dbReference>
<proteinExistence type="predicted"/>
<dbReference type="Pfam" id="PF14248">
    <property type="entry name" value="DUF4345"/>
    <property type="match status" value="1"/>
</dbReference>
<comment type="caution">
    <text evidence="2">The sequence shown here is derived from an EMBL/GenBank/DDBJ whole genome shotgun (WGS) entry which is preliminary data.</text>
</comment>
<organism evidence="2 5">
    <name type="scientific">Mycolicibacter arupensis</name>
    <dbReference type="NCBI Taxonomy" id="342002"/>
    <lineage>
        <taxon>Bacteria</taxon>
        <taxon>Bacillati</taxon>
        <taxon>Actinomycetota</taxon>
        <taxon>Actinomycetes</taxon>
        <taxon>Mycobacteriales</taxon>
        <taxon>Mycobacteriaceae</taxon>
        <taxon>Mycolicibacter</taxon>
    </lineage>
</organism>
<name>A0A0F5N325_9MYCO</name>
<evidence type="ECO:0000313" key="7">
    <source>
        <dbReference type="Proteomes" id="UP000321797"/>
    </source>
</evidence>
<dbReference type="RefSeq" id="WP_046187744.1">
    <property type="nucleotide sequence ID" value="NZ_JACKUJ010000047.1"/>
</dbReference>
<reference evidence="5" key="1">
    <citation type="submission" date="2015-04" db="EMBL/GenBank/DDBJ databases">
        <title>Genome sequence of Mycobacterium arupense GUC1.</title>
        <authorList>
            <person name="Greninger A.L."/>
            <person name="Cunningham G."/>
            <person name="Chiu C.Y."/>
            <person name="Miller S."/>
        </authorList>
    </citation>
    <scope>NUCLEOTIDE SEQUENCE [LARGE SCALE GENOMIC DNA]</scope>
    <source>
        <strain evidence="5">GUC1</strain>
    </source>
</reference>
<protein>
    <submittedName>
        <fullName evidence="3">DUF4345 domain-containing protein</fullName>
    </submittedName>
    <submittedName>
        <fullName evidence="2">Membrane protein</fullName>
    </submittedName>
</protein>
<reference evidence="2" key="2">
    <citation type="submission" date="2015-04" db="EMBL/GenBank/DDBJ databases">
        <title>Genome sequence of Mycobacterium arupense strain GUC1.</title>
        <authorList>
            <person name="Greninger A.L."/>
            <person name="Cunningham G."/>
            <person name="Chiu C.Y."/>
            <person name="Miller S."/>
        </authorList>
    </citation>
    <scope>NUCLEOTIDE SEQUENCE</scope>
    <source>
        <strain evidence="2">GUC1</strain>
    </source>
</reference>
<evidence type="ECO:0000313" key="3">
    <source>
        <dbReference type="EMBL" id="OQZ99830.1"/>
    </source>
</evidence>
<evidence type="ECO:0000313" key="2">
    <source>
        <dbReference type="EMBL" id="KKC01265.1"/>
    </source>
</evidence>
<dbReference type="OrthoDB" id="8481950at2"/>
<dbReference type="Proteomes" id="UP000192327">
    <property type="component" value="Unassembled WGS sequence"/>
</dbReference>
<evidence type="ECO:0000313" key="5">
    <source>
        <dbReference type="Proteomes" id="UP000034416"/>
    </source>
</evidence>